<accession>A0A8H6SR18</accession>
<evidence type="ECO:0000256" key="1">
    <source>
        <dbReference type="SAM" id="MobiDB-lite"/>
    </source>
</evidence>
<protein>
    <submittedName>
        <fullName evidence="2">Uncharacterized protein</fullName>
    </submittedName>
</protein>
<evidence type="ECO:0000313" key="3">
    <source>
        <dbReference type="Proteomes" id="UP000636479"/>
    </source>
</evidence>
<gene>
    <name evidence="2" type="ORF">MIND_00593100</name>
</gene>
<reference evidence="2" key="1">
    <citation type="submission" date="2020-05" db="EMBL/GenBank/DDBJ databases">
        <title>Mycena genomes resolve the evolution of fungal bioluminescence.</title>
        <authorList>
            <person name="Tsai I.J."/>
        </authorList>
    </citation>
    <scope>NUCLEOTIDE SEQUENCE</scope>
    <source>
        <strain evidence="2">171206Taipei</strain>
    </source>
</reference>
<dbReference type="GeneID" id="59345205"/>
<dbReference type="RefSeq" id="XP_037220610.1">
    <property type="nucleotide sequence ID" value="XM_037362689.1"/>
</dbReference>
<feature type="compositionally biased region" description="Basic and acidic residues" evidence="1">
    <location>
        <begin position="426"/>
        <end position="446"/>
    </location>
</feature>
<proteinExistence type="predicted"/>
<name>A0A8H6SR18_9AGAR</name>
<organism evidence="2 3">
    <name type="scientific">Mycena indigotica</name>
    <dbReference type="NCBI Taxonomy" id="2126181"/>
    <lineage>
        <taxon>Eukaryota</taxon>
        <taxon>Fungi</taxon>
        <taxon>Dikarya</taxon>
        <taxon>Basidiomycota</taxon>
        <taxon>Agaricomycotina</taxon>
        <taxon>Agaricomycetes</taxon>
        <taxon>Agaricomycetidae</taxon>
        <taxon>Agaricales</taxon>
        <taxon>Marasmiineae</taxon>
        <taxon>Mycenaceae</taxon>
        <taxon>Mycena</taxon>
    </lineage>
</organism>
<dbReference type="AlphaFoldDB" id="A0A8H6SR18"/>
<sequence length="537" mass="60471">MNVPSGIEREPVLTRLDTTTGHTSVLFLEPGSRFSPELILRHERAGIECATCHQPLSFRNDSGQLTLGHWEEHVVRCSEPKSLPSPPNTADARRMRRSEAERIAYFVNDPHVGQVEPYQVLCNVCNRWIRLRSHSTYCSIPWDAHRNTCLKKQGQLFISVSPPLTSRPLKRAKYGSAPAVKEEDVDGEYELEEPTVAMPKQDSVTLTQRVAFFANDQTVKEFDENGALCAVCSGWVAFRTDNHEVAVQAWREHRHKCPPSPVESIPSRPASPSVLQPHIRLPLPDAPNITVDLSPQQYHPPHQLRQRNAEDRRARLQSDLLIRTVEPSRVFCTLCKKWVALRRDSSYCAYPWVQHRAKCLARYERKLQEQREHGSANASTNSRPAQLVACQPSPSSPSNKTIPSHPPRHVPGYALSSVPIESTNEDLIHDDSSVVQRDEQKDKPELPKTPVKRAMRLDLNLGSDRNVFVWSSIRYLFCTTHASSDELTVSSLLAYVNAALPVDKHEEFDMREVVVAVSAASGAEFVLEGDVVRPRIG</sequence>
<dbReference type="EMBL" id="JACAZF010000005">
    <property type="protein sequence ID" value="KAF7303638.1"/>
    <property type="molecule type" value="Genomic_DNA"/>
</dbReference>
<dbReference type="OrthoDB" id="3270344at2759"/>
<feature type="region of interest" description="Disordered" evidence="1">
    <location>
        <begin position="370"/>
        <end position="446"/>
    </location>
</feature>
<dbReference type="Proteomes" id="UP000636479">
    <property type="component" value="Unassembled WGS sequence"/>
</dbReference>
<comment type="caution">
    <text evidence="2">The sequence shown here is derived from an EMBL/GenBank/DDBJ whole genome shotgun (WGS) entry which is preliminary data.</text>
</comment>
<keyword evidence="3" id="KW-1185">Reference proteome</keyword>
<evidence type="ECO:0000313" key="2">
    <source>
        <dbReference type="EMBL" id="KAF7303638.1"/>
    </source>
</evidence>
<feature type="compositionally biased region" description="Polar residues" evidence="1">
    <location>
        <begin position="392"/>
        <end position="402"/>
    </location>
</feature>